<reference evidence="1" key="1">
    <citation type="submission" date="2013-11" db="EMBL/GenBank/DDBJ databases">
        <title>Genome sequence of the fusiform rust pathogen reveals effectors for host alternation and coevolution with pine.</title>
        <authorList>
            <consortium name="DOE Joint Genome Institute"/>
            <person name="Smith K."/>
            <person name="Pendleton A."/>
            <person name="Kubisiak T."/>
            <person name="Anderson C."/>
            <person name="Salamov A."/>
            <person name="Aerts A."/>
            <person name="Riley R."/>
            <person name="Clum A."/>
            <person name="Lindquist E."/>
            <person name="Ence D."/>
            <person name="Campbell M."/>
            <person name="Kronenberg Z."/>
            <person name="Feau N."/>
            <person name="Dhillon B."/>
            <person name="Hamelin R."/>
            <person name="Burleigh J."/>
            <person name="Smith J."/>
            <person name="Yandell M."/>
            <person name="Nelson C."/>
            <person name="Grigoriev I."/>
            <person name="Davis J."/>
        </authorList>
    </citation>
    <scope>NUCLEOTIDE SEQUENCE</scope>
    <source>
        <strain evidence="1">G11</strain>
    </source>
</reference>
<dbReference type="Proteomes" id="UP000886653">
    <property type="component" value="Unassembled WGS sequence"/>
</dbReference>
<comment type="caution">
    <text evidence="1">The sequence shown here is derived from an EMBL/GenBank/DDBJ whole genome shotgun (WGS) entry which is preliminary data.</text>
</comment>
<dbReference type="OrthoDB" id="2153847at2759"/>
<name>A0A9P6T5X7_9BASI</name>
<evidence type="ECO:0000313" key="2">
    <source>
        <dbReference type="Proteomes" id="UP000886653"/>
    </source>
</evidence>
<dbReference type="AlphaFoldDB" id="A0A9P6T5X7"/>
<keyword evidence="2" id="KW-1185">Reference proteome</keyword>
<protein>
    <submittedName>
        <fullName evidence="1">Uncharacterized protein</fullName>
    </submittedName>
</protein>
<dbReference type="EMBL" id="MU167465">
    <property type="protein sequence ID" value="KAG0140211.1"/>
    <property type="molecule type" value="Genomic_DNA"/>
</dbReference>
<organism evidence="1 2">
    <name type="scientific">Cronartium quercuum f. sp. fusiforme G11</name>
    <dbReference type="NCBI Taxonomy" id="708437"/>
    <lineage>
        <taxon>Eukaryota</taxon>
        <taxon>Fungi</taxon>
        <taxon>Dikarya</taxon>
        <taxon>Basidiomycota</taxon>
        <taxon>Pucciniomycotina</taxon>
        <taxon>Pucciniomycetes</taxon>
        <taxon>Pucciniales</taxon>
        <taxon>Coleosporiaceae</taxon>
        <taxon>Cronartium</taxon>
    </lineage>
</organism>
<gene>
    <name evidence="1" type="ORF">CROQUDRAFT_718732</name>
</gene>
<evidence type="ECO:0000313" key="1">
    <source>
        <dbReference type="EMBL" id="KAG0140211.1"/>
    </source>
</evidence>
<accession>A0A9P6T5X7</accession>
<sequence>MNIPQELMAKPIENALQASLSPSYDLPFSLVRRRMGVEHNPEQELAKVPNCHYSVCDQLKGGISGSLLAGAPMCAAQELAEKFIDAAKNTSIPMNKETRDALIEFAKKLTAAEKNTPPNYAVAPYNPVSALYCHKPSKHLELLGLYTTQNPSNNASAFFDVTTKKVIMLGDRPETKPPVFESAQNLTKTEQV</sequence>
<proteinExistence type="predicted"/>